<name>F2NUE3_TRES6</name>
<dbReference type="GeneID" id="302997502"/>
<dbReference type="Proteomes" id="UP000006852">
    <property type="component" value="Chromosome"/>
</dbReference>
<sequence length="208" mass="24598">MEKRKKKFLSEEKNLTGIIKKIQSNGVLQNEYKLYWYSTIGLSRTLKNSLLENAWNFDPNKDKLTAEEQNQLDVYAGLNTFIIRSDVIVEVNNIKIKTNCNGLKFESVNRFNIESINVSIKSWKNTIFDYYDFNRNIGFFLLNPDYGNKEGVYPNKVKLTPLDIRHNLLVNMTKEIPPLAREFYIYKEFYENNQNLLVKNYGIKWREA</sequence>
<keyword evidence="2" id="KW-1185">Reference proteome</keyword>
<evidence type="ECO:0000313" key="2">
    <source>
        <dbReference type="Proteomes" id="UP000006852"/>
    </source>
</evidence>
<accession>F2NUE3</accession>
<gene>
    <name evidence="1" type="ordered locus">Tresu_0277</name>
</gene>
<dbReference type="RefSeq" id="WP_013700547.1">
    <property type="nucleotide sequence ID" value="NC_015385.1"/>
</dbReference>
<dbReference type="STRING" id="869209.Tresu_0277"/>
<protein>
    <submittedName>
        <fullName evidence="1">Uncharacterized protein</fullName>
    </submittedName>
</protein>
<reference evidence="1 2" key="1">
    <citation type="journal article" date="2011" name="Stand. Genomic Sci.">
        <title>Complete genome sequence of Treponema succinifaciens type strain (6091).</title>
        <authorList>
            <person name="Han C."/>
            <person name="Gronow S."/>
            <person name="Teshima H."/>
            <person name="Lapidus A."/>
            <person name="Nolan M."/>
            <person name="Lucas S."/>
            <person name="Hammon N."/>
            <person name="Deshpande S."/>
            <person name="Cheng J.F."/>
            <person name="Zeytun A."/>
            <person name="Tapia R."/>
            <person name="Goodwin L."/>
            <person name="Pitluck S."/>
            <person name="Liolios K."/>
            <person name="Pagani I."/>
            <person name="Ivanova N."/>
            <person name="Mavromatis K."/>
            <person name="Mikhailova N."/>
            <person name="Huntemann M."/>
            <person name="Pati A."/>
            <person name="Chen A."/>
            <person name="Palaniappan K."/>
            <person name="Land M."/>
            <person name="Hauser L."/>
            <person name="Brambilla E.M."/>
            <person name="Rohde M."/>
            <person name="Goker M."/>
            <person name="Woyke T."/>
            <person name="Bristow J."/>
            <person name="Eisen J.A."/>
            <person name="Markowitz V."/>
            <person name="Hugenholtz P."/>
            <person name="Kyrpides N.C."/>
            <person name="Klenk H.P."/>
            <person name="Detter J.C."/>
        </authorList>
    </citation>
    <scope>NUCLEOTIDE SEQUENCE [LARGE SCALE GENOMIC DNA]</scope>
    <source>
        <strain evidence="2">ATCC 33096 / DSM 2489 / 6091</strain>
    </source>
</reference>
<dbReference type="EMBL" id="CP002631">
    <property type="protein sequence ID" value="AEB13236.1"/>
    <property type="molecule type" value="Genomic_DNA"/>
</dbReference>
<organism evidence="1 2">
    <name type="scientific">Treponema succinifaciens (strain ATCC 33096 / DSM 2489 / 6091)</name>
    <dbReference type="NCBI Taxonomy" id="869209"/>
    <lineage>
        <taxon>Bacteria</taxon>
        <taxon>Pseudomonadati</taxon>
        <taxon>Spirochaetota</taxon>
        <taxon>Spirochaetia</taxon>
        <taxon>Spirochaetales</taxon>
        <taxon>Treponemataceae</taxon>
        <taxon>Treponema</taxon>
    </lineage>
</organism>
<reference evidence="2" key="2">
    <citation type="submission" date="2011-04" db="EMBL/GenBank/DDBJ databases">
        <title>The complete genome of chromosome of Treponema succinifaciens DSM 2489.</title>
        <authorList>
            <person name="Lucas S."/>
            <person name="Copeland A."/>
            <person name="Lapidus A."/>
            <person name="Bruce D."/>
            <person name="Goodwin L."/>
            <person name="Pitluck S."/>
            <person name="Peters L."/>
            <person name="Kyrpides N."/>
            <person name="Mavromatis K."/>
            <person name="Ivanova N."/>
            <person name="Ovchinnikova G."/>
            <person name="Teshima H."/>
            <person name="Detter J.C."/>
            <person name="Tapia R."/>
            <person name="Han C."/>
            <person name="Land M."/>
            <person name="Hauser L."/>
            <person name="Markowitz V."/>
            <person name="Cheng J.-F."/>
            <person name="Hugenholtz P."/>
            <person name="Woyke T."/>
            <person name="Wu D."/>
            <person name="Gronow S."/>
            <person name="Wellnitz S."/>
            <person name="Brambilla E."/>
            <person name="Klenk H.-P."/>
            <person name="Eisen J.A."/>
        </authorList>
    </citation>
    <scope>NUCLEOTIDE SEQUENCE [LARGE SCALE GENOMIC DNA]</scope>
    <source>
        <strain evidence="2">ATCC 33096 / DSM 2489 / 6091</strain>
    </source>
</reference>
<dbReference type="HOGENOM" id="CLU_1320398_0_0_12"/>
<dbReference type="KEGG" id="tsu:Tresu_0277"/>
<proteinExistence type="predicted"/>
<evidence type="ECO:0000313" key="1">
    <source>
        <dbReference type="EMBL" id="AEB13236.1"/>
    </source>
</evidence>
<dbReference type="AlphaFoldDB" id="F2NUE3"/>